<dbReference type="SUPFAM" id="SSF51735">
    <property type="entry name" value="NAD(P)-binding Rossmann-fold domains"/>
    <property type="match status" value="1"/>
</dbReference>
<accession>A0ABZ2KFC3</accession>
<dbReference type="EMBL" id="CP089982">
    <property type="protein sequence ID" value="WXA96235.1"/>
    <property type="molecule type" value="Genomic_DNA"/>
</dbReference>
<keyword evidence="5" id="KW-1185">Reference proteome</keyword>
<dbReference type="InterPro" id="IPR048666">
    <property type="entry name" value="RedAm-like_C"/>
</dbReference>
<keyword evidence="1" id="KW-0560">Oxidoreductase</keyword>
<dbReference type="InterPro" id="IPR013328">
    <property type="entry name" value="6PGD_dom2"/>
</dbReference>
<dbReference type="Pfam" id="PF21761">
    <property type="entry name" value="RedAm-like_C"/>
    <property type="match status" value="1"/>
</dbReference>
<dbReference type="Proteomes" id="UP001379533">
    <property type="component" value="Chromosome"/>
</dbReference>
<evidence type="ECO:0000313" key="5">
    <source>
        <dbReference type="Proteomes" id="UP001379533"/>
    </source>
</evidence>
<dbReference type="Gene3D" id="1.10.1040.10">
    <property type="entry name" value="N-(1-d-carboxylethyl)-l-norvaline Dehydrogenase, domain 2"/>
    <property type="match status" value="1"/>
</dbReference>
<dbReference type="PANTHER" id="PTHR43580">
    <property type="entry name" value="OXIDOREDUCTASE GLYR1-RELATED"/>
    <property type="match status" value="1"/>
</dbReference>
<feature type="domain" description="NADPH-dependent reductive aminase-like C-terminal" evidence="3">
    <location>
        <begin position="163"/>
        <end position="288"/>
    </location>
</feature>
<evidence type="ECO:0000256" key="1">
    <source>
        <dbReference type="ARBA" id="ARBA00023002"/>
    </source>
</evidence>
<evidence type="ECO:0000313" key="4">
    <source>
        <dbReference type="EMBL" id="WXA96235.1"/>
    </source>
</evidence>
<name>A0ABZ2KFC3_9BACT</name>
<dbReference type="InterPro" id="IPR051265">
    <property type="entry name" value="HIBADH-related_NP60_sf"/>
</dbReference>
<dbReference type="PIRSF" id="PIRSF000103">
    <property type="entry name" value="HIBADH"/>
    <property type="match status" value="1"/>
</dbReference>
<feature type="domain" description="6-phosphogluconate dehydrogenase NADP-binding" evidence="2">
    <location>
        <begin position="8"/>
        <end position="156"/>
    </location>
</feature>
<dbReference type="InterPro" id="IPR036291">
    <property type="entry name" value="NAD(P)-bd_dom_sf"/>
</dbReference>
<gene>
    <name evidence="4" type="ORF">LZC95_05220</name>
</gene>
<evidence type="ECO:0000259" key="2">
    <source>
        <dbReference type="Pfam" id="PF03446"/>
    </source>
</evidence>
<dbReference type="Gene3D" id="3.40.50.720">
    <property type="entry name" value="NAD(P)-binding Rossmann-like Domain"/>
    <property type="match status" value="1"/>
</dbReference>
<proteinExistence type="predicted"/>
<dbReference type="InterPro" id="IPR006115">
    <property type="entry name" value="6PGDH_NADP-bd"/>
</dbReference>
<evidence type="ECO:0000259" key="3">
    <source>
        <dbReference type="Pfam" id="PF21761"/>
    </source>
</evidence>
<dbReference type="InterPro" id="IPR015815">
    <property type="entry name" value="HIBADH-related"/>
</dbReference>
<dbReference type="PANTHER" id="PTHR43580:SF2">
    <property type="entry name" value="CYTOKINE-LIKE NUCLEAR FACTOR N-PAC"/>
    <property type="match status" value="1"/>
</dbReference>
<dbReference type="Pfam" id="PF03446">
    <property type="entry name" value="NAD_binding_2"/>
    <property type="match status" value="1"/>
</dbReference>
<dbReference type="RefSeq" id="WP_394846851.1">
    <property type="nucleotide sequence ID" value="NZ_CP089982.1"/>
</dbReference>
<sequence>MNDKRNPVTVMGLGPMGQAMVRAWLKKGHPTTVWNRTASRADDLVREGAIRADTVADALAANELVILSLTDYQAMYDILGEASHALAGRVIVNLSSDSPEKTRKAAAWLAERGAQLIAGGVMVPAPLVGQEAAYVFYSGPRRFFEVHQSTLQVIGRADYLGEDHALAQLHYQAQLDIFLTSLSAYLHAAALLRSAGVSAKSFVPYAVDNFNSISSYLAEAAKHLDEGRHPGELANVTMMGATAHHIVEASTEAGIDIGLPAAVKAQYDGAIAAGRGHESWTSLFDVIRNPTARG</sequence>
<reference evidence="4 5" key="1">
    <citation type="submission" date="2021-12" db="EMBL/GenBank/DDBJ databases">
        <title>Discovery of the Pendulisporaceae a myxobacterial family with distinct sporulation behavior and unique specialized metabolism.</title>
        <authorList>
            <person name="Garcia R."/>
            <person name="Popoff A."/>
            <person name="Bader C.D."/>
            <person name="Loehr J."/>
            <person name="Walesch S."/>
            <person name="Walt C."/>
            <person name="Boldt J."/>
            <person name="Bunk B."/>
            <person name="Haeckl F.J.F.P.J."/>
            <person name="Gunesch A.P."/>
            <person name="Birkelbach J."/>
            <person name="Nuebel U."/>
            <person name="Pietschmann T."/>
            <person name="Bach T."/>
            <person name="Mueller R."/>
        </authorList>
    </citation>
    <scope>NUCLEOTIDE SEQUENCE [LARGE SCALE GENOMIC DNA]</scope>
    <source>
        <strain evidence="4 5">MSr12523</strain>
    </source>
</reference>
<protein>
    <submittedName>
        <fullName evidence="4">NAD(P)-binding domain-containing protein</fullName>
    </submittedName>
</protein>
<organism evidence="4 5">
    <name type="scientific">Pendulispora brunnea</name>
    <dbReference type="NCBI Taxonomy" id="2905690"/>
    <lineage>
        <taxon>Bacteria</taxon>
        <taxon>Pseudomonadati</taxon>
        <taxon>Myxococcota</taxon>
        <taxon>Myxococcia</taxon>
        <taxon>Myxococcales</taxon>
        <taxon>Sorangiineae</taxon>
        <taxon>Pendulisporaceae</taxon>
        <taxon>Pendulispora</taxon>
    </lineage>
</organism>